<comment type="caution">
    <text evidence="2">The sequence shown here is derived from an EMBL/GenBank/DDBJ whole genome shotgun (WGS) entry which is preliminary data.</text>
</comment>
<feature type="non-terminal residue" evidence="2">
    <location>
        <position position="1"/>
    </location>
</feature>
<dbReference type="InterPro" id="IPR057670">
    <property type="entry name" value="SH3_retrovirus"/>
</dbReference>
<gene>
    <name evidence="2" type="ORF">Tci_870864</name>
</gene>
<reference evidence="2" key="1">
    <citation type="journal article" date="2019" name="Sci. Rep.">
        <title>Draft genome of Tanacetum cinerariifolium, the natural source of mosquito coil.</title>
        <authorList>
            <person name="Yamashiro T."/>
            <person name="Shiraishi A."/>
            <person name="Satake H."/>
            <person name="Nakayama K."/>
        </authorList>
    </citation>
    <scope>NUCLEOTIDE SEQUENCE</scope>
</reference>
<proteinExistence type="predicted"/>
<dbReference type="EMBL" id="BKCJ011174885">
    <property type="protein sequence ID" value="GFC98894.1"/>
    <property type="molecule type" value="Genomic_DNA"/>
</dbReference>
<dbReference type="AlphaFoldDB" id="A0A699SM47"/>
<organism evidence="2">
    <name type="scientific">Tanacetum cinerariifolium</name>
    <name type="common">Dalmatian daisy</name>
    <name type="synonym">Chrysanthemum cinerariifolium</name>
    <dbReference type="NCBI Taxonomy" id="118510"/>
    <lineage>
        <taxon>Eukaryota</taxon>
        <taxon>Viridiplantae</taxon>
        <taxon>Streptophyta</taxon>
        <taxon>Embryophyta</taxon>
        <taxon>Tracheophyta</taxon>
        <taxon>Spermatophyta</taxon>
        <taxon>Magnoliopsida</taxon>
        <taxon>eudicotyledons</taxon>
        <taxon>Gunneridae</taxon>
        <taxon>Pentapetalae</taxon>
        <taxon>asterids</taxon>
        <taxon>campanulids</taxon>
        <taxon>Asterales</taxon>
        <taxon>Asteraceae</taxon>
        <taxon>Asteroideae</taxon>
        <taxon>Anthemideae</taxon>
        <taxon>Anthemidinae</taxon>
        <taxon>Tanacetum</taxon>
    </lineage>
</organism>
<dbReference type="Pfam" id="PF25597">
    <property type="entry name" value="SH3_retrovirus"/>
    <property type="match status" value="1"/>
</dbReference>
<feature type="non-terminal residue" evidence="2">
    <location>
        <position position="175"/>
    </location>
</feature>
<feature type="domain" description="Retroviral polymerase SH3-like" evidence="1">
    <location>
        <begin position="7"/>
        <end position="53"/>
    </location>
</feature>
<evidence type="ECO:0000259" key="1">
    <source>
        <dbReference type="Pfam" id="PF25597"/>
    </source>
</evidence>
<protein>
    <submittedName>
        <fullName evidence="2">Retrovirus-related Pol polyprotein from transposon TNT 1-94</fullName>
    </submittedName>
</protein>
<evidence type="ECO:0000313" key="2">
    <source>
        <dbReference type="EMBL" id="GFC98894.1"/>
    </source>
</evidence>
<sequence>HLKPFGCQVTILNTSDHLGKFKGKANEGFIVGYDAHSKAYRVYNLSNKKEHEAHSAAANYGFEFSNETAEMLHLAEVETCKNLVLAAGDPADSIVSFGGVPAGSVPAGSVPASSVPAGSILASSVPARSVPAHNVPTSNVSAGGVFAGGIDSAGFGDPAASESVPAVFTPDHAAV</sequence>
<accession>A0A699SM47</accession>
<name>A0A699SM47_TANCI</name>